<evidence type="ECO:0000313" key="8">
    <source>
        <dbReference type="EMBL" id="AZB16477.1"/>
    </source>
</evidence>
<comment type="catalytic activity">
    <reaction evidence="5">
        <text>N,N-dimethyl-1,4-phenylenediamine + anthranilate + 2 NAD(+) = 2-(4-dimethylaminophenyl)diazenylbenzoate + 2 NADH + 2 H(+)</text>
        <dbReference type="Rhea" id="RHEA:55872"/>
        <dbReference type="ChEBI" id="CHEBI:15378"/>
        <dbReference type="ChEBI" id="CHEBI:15783"/>
        <dbReference type="ChEBI" id="CHEBI:16567"/>
        <dbReference type="ChEBI" id="CHEBI:57540"/>
        <dbReference type="ChEBI" id="CHEBI:57945"/>
        <dbReference type="ChEBI" id="CHEBI:71579"/>
        <dbReference type="EC" id="1.7.1.17"/>
    </reaction>
    <physiologicalReaction direction="right-to-left" evidence="5">
        <dbReference type="Rhea" id="RHEA:55874"/>
    </physiologicalReaction>
</comment>
<name>A0AAD0YSI5_CHRID</name>
<dbReference type="PANTHER" id="PTHR43741:SF2">
    <property type="entry name" value="FMN-DEPENDENT NADH:QUINONE OXIDOREDUCTASE"/>
    <property type="match status" value="1"/>
</dbReference>
<feature type="binding site" evidence="6">
    <location>
        <begin position="143"/>
        <end position="146"/>
    </location>
    <ligand>
        <name>FMN</name>
        <dbReference type="ChEBI" id="CHEBI:58210"/>
    </ligand>
</feature>
<comment type="subunit">
    <text evidence="6">Homodimer.</text>
</comment>
<evidence type="ECO:0000256" key="5">
    <source>
        <dbReference type="ARBA" id="ARBA00048542"/>
    </source>
</evidence>
<dbReference type="GO" id="GO:0010181">
    <property type="term" value="F:FMN binding"/>
    <property type="evidence" value="ECO:0007669"/>
    <property type="project" value="UniProtKB-UniRule"/>
</dbReference>
<dbReference type="AlphaFoldDB" id="A0AAD0YSI5"/>
<dbReference type="Pfam" id="PF02525">
    <property type="entry name" value="Flavodoxin_2"/>
    <property type="match status" value="1"/>
</dbReference>
<dbReference type="SUPFAM" id="SSF52218">
    <property type="entry name" value="Flavoproteins"/>
    <property type="match status" value="1"/>
</dbReference>
<evidence type="ECO:0000256" key="1">
    <source>
        <dbReference type="ARBA" id="ARBA00022630"/>
    </source>
</evidence>
<dbReference type="PANTHER" id="PTHR43741">
    <property type="entry name" value="FMN-DEPENDENT NADH-AZOREDUCTASE 1"/>
    <property type="match status" value="1"/>
</dbReference>
<protein>
    <recommendedName>
        <fullName evidence="6">FMN dependent NADH:quinone oxidoreductase</fullName>
        <ecNumber evidence="6">1.6.5.-</ecNumber>
    </recommendedName>
    <alternativeName>
        <fullName evidence="6">Azo-dye reductase</fullName>
    </alternativeName>
    <alternativeName>
        <fullName evidence="6">FMN-dependent NADH-azo compound oxidoreductase</fullName>
    </alternativeName>
    <alternativeName>
        <fullName evidence="6">FMN-dependent NADH-azoreductase</fullName>
        <ecNumber evidence="6">1.7.1.17</ecNumber>
    </alternativeName>
</protein>
<dbReference type="Proteomes" id="UP000269015">
    <property type="component" value="Chromosome"/>
</dbReference>
<dbReference type="GO" id="GO:0016652">
    <property type="term" value="F:oxidoreductase activity, acting on NAD(P)H as acceptor"/>
    <property type="evidence" value="ECO:0007669"/>
    <property type="project" value="UniProtKB-UniRule"/>
</dbReference>
<reference evidence="8 9" key="1">
    <citation type="submission" date="2018-11" db="EMBL/GenBank/DDBJ databases">
        <title>Proposal to divide the Flavobacteriaceae and reorganize its genera based on Amino Acid Identity values calculated from whole genome sequences.</title>
        <authorList>
            <person name="Nicholson A.C."/>
            <person name="Gulvik C.A."/>
            <person name="Whitney A.M."/>
            <person name="Humrighouse B.W."/>
            <person name="Bell M."/>
            <person name="Holmes B."/>
            <person name="Steigerwalt A.G."/>
            <person name="Villarma A."/>
            <person name="Sheth M."/>
            <person name="Batra D."/>
            <person name="Pryor J."/>
            <person name="Bernardet J.-F."/>
            <person name="Hugo C."/>
            <person name="Kampfer P."/>
            <person name="Newman J."/>
            <person name="McQuiston J.R."/>
        </authorList>
    </citation>
    <scope>NUCLEOTIDE SEQUENCE [LARGE SCALE GENOMIC DNA]</scope>
    <source>
        <strain evidence="8 9">H5559</strain>
    </source>
</reference>
<evidence type="ECO:0000256" key="4">
    <source>
        <dbReference type="ARBA" id="ARBA00023027"/>
    </source>
</evidence>
<evidence type="ECO:0000256" key="2">
    <source>
        <dbReference type="ARBA" id="ARBA00022643"/>
    </source>
</evidence>
<comment type="similarity">
    <text evidence="6">Belongs to the azoreductase type 1 family.</text>
</comment>
<evidence type="ECO:0000313" key="9">
    <source>
        <dbReference type="Proteomes" id="UP000269015"/>
    </source>
</evidence>
<dbReference type="InterPro" id="IPR050104">
    <property type="entry name" value="FMN-dep_NADH:Q_OxRdtase_AzoR1"/>
</dbReference>
<organism evidence="8 9">
    <name type="scientific">Chryseobacterium indologenes</name>
    <name type="common">Flavobacterium indologenes</name>
    <dbReference type="NCBI Taxonomy" id="253"/>
    <lineage>
        <taxon>Bacteria</taxon>
        <taxon>Pseudomonadati</taxon>
        <taxon>Bacteroidota</taxon>
        <taxon>Flavobacteriia</taxon>
        <taxon>Flavobacteriales</taxon>
        <taxon>Weeksellaceae</taxon>
        <taxon>Chryseobacterium group</taxon>
        <taxon>Chryseobacterium</taxon>
    </lineage>
</organism>
<dbReference type="EC" id="1.6.5.-" evidence="6"/>
<sequence length="202" mass="23309">MLCVFKEKSMKRLLRIDSSLRTEQSYSRRLGDYFIQHWKIKHPDGSIIERDVTRQPIPHITQQTVNAFFSENPDTESICLSDELIDELYQCDDILITCPMYNYGIPSSLKAYFDSVIRTKKTFTGNISLKGLLNNKRAYIISSMGGMTPETRNPLENHLTQLLNHMGITDISYFPLNGTVTDEIRNTEKIVLQQSEILKQLN</sequence>
<dbReference type="EC" id="1.7.1.17" evidence="6"/>
<evidence type="ECO:0000259" key="7">
    <source>
        <dbReference type="Pfam" id="PF02525"/>
    </source>
</evidence>
<dbReference type="InterPro" id="IPR029039">
    <property type="entry name" value="Flavoprotein-like_sf"/>
</dbReference>
<dbReference type="GO" id="GO:0009055">
    <property type="term" value="F:electron transfer activity"/>
    <property type="evidence" value="ECO:0007669"/>
    <property type="project" value="UniProtKB-UniRule"/>
</dbReference>
<comment type="caution">
    <text evidence="6">Lacks conserved residue(s) required for the propagation of feature annotation.</text>
</comment>
<feature type="binding site" evidence="6">
    <location>
        <begin position="25"/>
        <end position="27"/>
    </location>
    <ligand>
        <name>FMN</name>
        <dbReference type="ChEBI" id="CHEBI:58210"/>
    </ligand>
</feature>
<gene>
    <name evidence="6" type="primary">azoR</name>
    <name evidence="8" type="ORF">EG352_01125</name>
</gene>
<dbReference type="Gene3D" id="3.40.50.360">
    <property type="match status" value="1"/>
</dbReference>
<keyword evidence="1 6" id="KW-0285">Flavoprotein</keyword>
<keyword evidence="3 6" id="KW-0560">Oxidoreductase</keyword>
<dbReference type="EMBL" id="CP033930">
    <property type="protein sequence ID" value="AZB16477.1"/>
    <property type="molecule type" value="Genomic_DNA"/>
</dbReference>
<comment type="cofactor">
    <cofactor evidence="6">
        <name>FMN</name>
        <dbReference type="ChEBI" id="CHEBI:58210"/>
    </cofactor>
    <text evidence="6">Binds 1 FMN per subunit.</text>
</comment>
<dbReference type="HAMAP" id="MF_01216">
    <property type="entry name" value="Azoreductase_type1"/>
    <property type="match status" value="1"/>
</dbReference>
<dbReference type="InterPro" id="IPR003680">
    <property type="entry name" value="Flavodoxin_fold"/>
</dbReference>
<keyword evidence="2 6" id="KW-0288">FMN</keyword>
<comment type="function">
    <text evidence="6">Also exhibits azoreductase activity. Catalyzes the reductive cleavage of the azo bond in aromatic azo compounds to the corresponding amines.</text>
</comment>
<proteinExistence type="inferred from homology"/>
<comment type="function">
    <text evidence="6">Quinone reductase that provides resistance to thiol-specific stress caused by electrophilic quinones.</text>
</comment>
<keyword evidence="4 6" id="KW-0520">NAD</keyword>
<evidence type="ECO:0000256" key="6">
    <source>
        <dbReference type="HAMAP-Rule" id="MF_01216"/>
    </source>
</evidence>
<comment type="catalytic activity">
    <reaction evidence="6">
        <text>2 a quinone + NADH + H(+) = 2 a 1,4-benzosemiquinone + NAD(+)</text>
        <dbReference type="Rhea" id="RHEA:65952"/>
        <dbReference type="ChEBI" id="CHEBI:15378"/>
        <dbReference type="ChEBI" id="CHEBI:57540"/>
        <dbReference type="ChEBI" id="CHEBI:57945"/>
        <dbReference type="ChEBI" id="CHEBI:132124"/>
        <dbReference type="ChEBI" id="CHEBI:134225"/>
    </reaction>
</comment>
<feature type="binding site" evidence="6">
    <location>
        <position position="19"/>
    </location>
    <ligand>
        <name>FMN</name>
        <dbReference type="ChEBI" id="CHEBI:58210"/>
    </ligand>
</feature>
<feature type="domain" description="Flavodoxin-like fold" evidence="7">
    <location>
        <begin position="11"/>
        <end position="191"/>
    </location>
</feature>
<dbReference type="InterPro" id="IPR023048">
    <property type="entry name" value="NADH:quinone_OxRdtase_FMN_depd"/>
</dbReference>
<evidence type="ECO:0000256" key="3">
    <source>
        <dbReference type="ARBA" id="ARBA00023002"/>
    </source>
</evidence>
<dbReference type="GO" id="GO:0016655">
    <property type="term" value="F:oxidoreductase activity, acting on NAD(P)H, quinone or similar compound as acceptor"/>
    <property type="evidence" value="ECO:0007669"/>
    <property type="project" value="InterPro"/>
</dbReference>
<accession>A0AAD0YSI5</accession>